<reference evidence="1" key="1">
    <citation type="submission" date="2020-05" db="UniProtKB">
        <authorList>
            <consortium name="EnsemblMetazoa"/>
        </authorList>
    </citation>
    <scope>IDENTIFICATION</scope>
    <source>
        <strain evidence="1">SANGQUA</strain>
    </source>
</reference>
<proteinExistence type="predicted"/>
<name>A0A182XTW3_ANOQN</name>
<protein>
    <submittedName>
        <fullName evidence="1">Uncharacterized protein</fullName>
    </submittedName>
</protein>
<dbReference type="AlphaFoldDB" id="A0A182XTW3"/>
<accession>A0A182XTW3</accession>
<organism evidence="1 2">
    <name type="scientific">Anopheles quadriannulatus</name>
    <name type="common">Mosquito</name>
    <dbReference type="NCBI Taxonomy" id="34691"/>
    <lineage>
        <taxon>Eukaryota</taxon>
        <taxon>Metazoa</taxon>
        <taxon>Ecdysozoa</taxon>
        <taxon>Arthropoda</taxon>
        <taxon>Hexapoda</taxon>
        <taxon>Insecta</taxon>
        <taxon>Pterygota</taxon>
        <taxon>Neoptera</taxon>
        <taxon>Endopterygota</taxon>
        <taxon>Diptera</taxon>
        <taxon>Nematocera</taxon>
        <taxon>Culicoidea</taxon>
        <taxon>Culicidae</taxon>
        <taxon>Anophelinae</taxon>
        <taxon>Anopheles</taxon>
    </lineage>
</organism>
<evidence type="ECO:0000313" key="1">
    <source>
        <dbReference type="EnsemblMetazoa" id="AQUA015244-PA"/>
    </source>
</evidence>
<sequence>MQETFLLVLVFYMLVFGRFCECLMFLNDWFQPQNEYFFGYSMRLWWVNEKDNERSL</sequence>
<evidence type="ECO:0000313" key="2">
    <source>
        <dbReference type="Proteomes" id="UP000076407"/>
    </source>
</evidence>
<dbReference type="EnsemblMetazoa" id="AQUA015244-RA">
    <property type="protein sequence ID" value="AQUA015244-PA"/>
    <property type="gene ID" value="AQUA015244"/>
</dbReference>
<keyword evidence="2" id="KW-1185">Reference proteome</keyword>
<dbReference type="VEuPathDB" id="VectorBase:AQUA015244"/>
<dbReference type="Proteomes" id="UP000076407">
    <property type="component" value="Unassembled WGS sequence"/>
</dbReference>